<protein>
    <submittedName>
        <fullName evidence="1">Uncharacterized protein</fullName>
    </submittedName>
</protein>
<dbReference type="AlphaFoldDB" id="A0A5B7HZQ8"/>
<proteinExistence type="predicted"/>
<keyword evidence="2" id="KW-1185">Reference proteome</keyword>
<comment type="caution">
    <text evidence="1">The sequence shown here is derived from an EMBL/GenBank/DDBJ whole genome shotgun (WGS) entry which is preliminary data.</text>
</comment>
<accession>A0A5B7HZQ8</accession>
<dbReference type="Proteomes" id="UP000324222">
    <property type="component" value="Unassembled WGS sequence"/>
</dbReference>
<organism evidence="1 2">
    <name type="scientific">Portunus trituberculatus</name>
    <name type="common">Swimming crab</name>
    <name type="synonym">Neptunus trituberculatus</name>
    <dbReference type="NCBI Taxonomy" id="210409"/>
    <lineage>
        <taxon>Eukaryota</taxon>
        <taxon>Metazoa</taxon>
        <taxon>Ecdysozoa</taxon>
        <taxon>Arthropoda</taxon>
        <taxon>Crustacea</taxon>
        <taxon>Multicrustacea</taxon>
        <taxon>Malacostraca</taxon>
        <taxon>Eumalacostraca</taxon>
        <taxon>Eucarida</taxon>
        <taxon>Decapoda</taxon>
        <taxon>Pleocyemata</taxon>
        <taxon>Brachyura</taxon>
        <taxon>Eubrachyura</taxon>
        <taxon>Portunoidea</taxon>
        <taxon>Portunidae</taxon>
        <taxon>Portuninae</taxon>
        <taxon>Portunus</taxon>
    </lineage>
</organism>
<evidence type="ECO:0000313" key="1">
    <source>
        <dbReference type="EMBL" id="MPC74737.1"/>
    </source>
</evidence>
<sequence length="117" mass="12802">MAAFYLLSPKHGNKIKKAEASYSTLAPTLLLAGTALRSSEPGSKKLNNEQSNFWLQNGIHQQIGKHCYCSNKAASRVLVTPPAEVLLSCIHIKLSQNNISSSFLQALPTKKGLFYEV</sequence>
<name>A0A5B7HZQ8_PORTR</name>
<dbReference type="EMBL" id="VSRR010039615">
    <property type="protein sequence ID" value="MPC74737.1"/>
    <property type="molecule type" value="Genomic_DNA"/>
</dbReference>
<gene>
    <name evidence="1" type="ORF">E2C01_069111</name>
</gene>
<reference evidence="1 2" key="1">
    <citation type="submission" date="2019-05" db="EMBL/GenBank/DDBJ databases">
        <title>Another draft genome of Portunus trituberculatus and its Hox gene families provides insights of decapod evolution.</title>
        <authorList>
            <person name="Jeong J.-H."/>
            <person name="Song I."/>
            <person name="Kim S."/>
            <person name="Choi T."/>
            <person name="Kim D."/>
            <person name="Ryu S."/>
            <person name="Kim W."/>
        </authorList>
    </citation>
    <scope>NUCLEOTIDE SEQUENCE [LARGE SCALE GENOMIC DNA]</scope>
    <source>
        <tissue evidence="1">Muscle</tissue>
    </source>
</reference>
<evidence type="ECO:0000313" key="2">
    <source>
        <dbReference type="Proteomes" id="UP000324222"/>
    </source>
</evidence>